<reference evidence="1 2" key="1">
    <citation type="journal article" date="2018" name="Evol. Lett.">
        <title>Horizontal gene cluster transfer increased hallucinogenic mushroom diversity.</title>
        <authorList>
            <person name="Reynolds H.T."/>
            <person name="Vijayakumar V."/>
            <person name="Gluck-Thaler E."/>
            <person name="Korotkin H.B."/>
            <person name="Matheny P.B."/>
            <person name="Slot J.C."/>
        </authorList>
    </citation>
    <scope>NUCLEOTIDE SEQUENCE [LARGE SCALE GENOMIC DNA]</scope>
    <source>
        <strain evidence="1 2">2631</strain>
    </source>
</reference>
<dbReference type="Proteomes" id="UP000283269">
    <property type="component" value="Unassembled WGS sequence"/>
</dbReference>
<protein>
    <submittedName>
        <fullName evidence="1">Uncharacterized protein</fullName>
    </submittedName>
</protein>
<name>A0A409XTY9_PSICY</name>
<accession>A0A409XTY9</accession>
<dbReference type="InParanoid" id="A0A409XTY9"/>
<sequence>MPSNTSTKSATIRKLSYWKFHMMIPAHIVGLFQRAHEGAQSASWAPRKRQQNLRRHLLPDSLQRQIDGPTNGTFFCTW</sequence>
<comment type="caution">
    <text evidence="1">The sequence shown here is derived from an EMBL/GenBank/DDBJ whole genome shotgun (WGS) entry which is preliminary data.</text>
</comment>
<evidence type="ECO:0000313" key="1">
    <source>
        <dbReference type="EMBL" id="PPQ94302.1"/>
    </source>
</evidence>
<gene>
    <name evidence="1" type="ORF">CVT25_004958</name>
</gene>
<keyword evidence="2" id="KW-1185">Reference proteome</keyword>
<dbReference type="EMBL" id="NHYD01000400">
    <property type="protein sequence ID" value="PPQ94302.1"/>
    <property type="molecule type" value="Genomic_DNA"/>
</dbReference>
<proteinExistence type="predicted"/>
<evidence type="ECO:0000313" key="2">
    <source>
        <dbReference type="Proteomes" id="UP000283269"/>
    </source>
</evidence>
<organism evidence="1 2">
    <name type="scientific">Psilocybe cyanescens</name>
    <dbReference type="NCBI Taxonomy" id="93625"/>
    <lineage>
        <taxon>Eukaryota</taxon>
        <taxon>Fungi</taxon>
        <taxon>Dikarya</taxon>
        <taxon>Basidiomycota</taxon>
        <taxon>Agaricomycotina</taxon>
        <taxon>Agaricomycetes</taxon>
        <taxon>Agaricomycetidae</taxon>
        <taxon>Agaricales</taxon>
        <taxon>Agaricineae</taxon>
        <taxon>Strophariaceae</taxon>
        <taxon>Psilocybe</taxon>
    </lineage>
</organism>
<dbReference type="AlphaFoldDB" id="A0A409XTY9"/>